<dbReference type="EMBL" id="BHYK01000045">
    <property type="protein sequence ID" value="GCD12903.1"/>
    <property type="molecule type" value="Genomic_DNA"/>
</dbReference>
<dbReference type="Proteomes" id="UP000287872">
    <property type="component" value="Unassembled WGS sequence"/>
</dbReference>
<reference evidence="1 2" key="1">
    <citation type="submission" date="2018-11" db="EMBL/GenBank/DDBJ databases">
        <title>Genome sequencing and assembly of Clostridium tagluense strain A121.</title>
        <authorList>
            <person name="Murakami T."/>
            <person name="Segawa T."/>
            <person name="Shcherbakova V.A."/>
            <person name="Mori H."/>
            <person name="Yoshimura Y."/>
        </authorList>
    </citation>
    <scope>NUCLEOTIDE SEQUENCE [LARGE SCALE GENOMIC DNA]</scope>
    <source>
        <strain evidence="1 2">A121</strain>
    </source>
</reference>
<organism evidence="1 2">
    <name type="scientific">Clostridium tagluense</name>
    <dbReference type="NCBI Taxonomy" id="360422"/>
    <lineage>
        <taxon>Bacteria</taxon>
        <taxon>Bacillati</taxon>
        <taxon>Bacillota</taxon>
        <taxon>Clostridia</taxon>
        <taxon>Eubacteriales</taxon>
        <taxon>Clostridiaceae</taxon>
        <taxon>Clostridium</taxon>
    </lineage>
</organism>
<evidence type="ECO:0000313" key="1">
    <source>
        <dbReference type="EMBL" id="GCD12903.1"/>
    </source>
</evidence>
<accession>A0A401UTN5</accession>
<protein>
    <submittedName>
        <fullName evidence="1">Uncharacterized protein</fullName>
    </submittedName>
</protein>
<proteinExistence type="predicted"/>
<keyword evidence="2" id="KW-1185">Reference proteome</keyword>
<name>A0A401UTN5_9CLOT</name>
<comment type="caution">
    <text evidence="1">The sequence shown here is derived from an EMBL/GenBank/DDBJ whole genome shotgun (WGS) entry which is preliminary data.</text>
</comment>
<gene>
    <name evidence="1" type="ORF">Ctaglu_45260</name>
</gene>
<dbReference type="AlphaFoldDB" id="A0A401UTN5"/>
<sequence>MEKINVGEYLKDVDYGLMGLQRVIIDDKAETILLIKEETQFINKLGILPTFDTRVGIFDNRNVLSVVCLMKVNQDNNTLYETFYNYHCEDLDGIDMFSDLIKNKKLKVVYYNEKSENVRNLSINNPFKDAFIKTKKMFECRNWTTDDFNREKEYIYEKFPSPHILFKELTNQSSRCDK</sequence>
<dbReference type="OrthoDB" id="2627934at2"/>
<evidence type="ECO:0000313" key="2">
    <source>
        <dbReference type="Proteomes" id="UP000287872"/>
    </source>
</evidence>
<dbReference type="RefSeq" id="WP_125005970.1">
    <property type="nucleotide sequence ID" value="NZ_BHYK01000045.1"/>
</dbReference>